<dbReference type="GO" id="GO:0003677">
    <property type="term" value="F:DNA binding"/>
    <property type="evidence" value="ECO:0007669"/>
    <property type="project" value="UniProtKB-KW"/>
</dbReference>
<reference evidence="6" key="2">
    <citation type="submission" date="2020-09" db="EMBL/GenBank/DDBJ databases">
        <authorList>
            <person name="Sun Q."/>
            <person name="Zhou Y."/>
        </authorList>
    </citation>
    <scope>NUCLEOTIDE SEQUENCE</scope>
    <source>
        <strain evidence="6">CGMCC 4.7308</strain>
    </source>
</reference>
<reference evidence="6" key="1">
    <citation type="journal article" date="2014" name="Int. J. Syst. Evol. Microbiol.">
        <title>Complete genome sequence of Corynebacterium casei LMG S-19264T (=DSM 44701T), isolated from a smear-ripened cheese.</title>
        <authorList>
            <consortium name="US DOE Joint Genome Institute (JGI-PGF)"/>
            <person name="Walter F."/>
            <person name="Albersmeier A."/>
            <person name="Kalinowski J."/>
            <person name="Ruckert C."/>
        </authorList>
    </citation>
    <scope>NUCLEOTIDE SEQUENCE</scope>
    <source>
        <strain evidence="6">CGMCC 4.7308</strain>
    </source>
</reference>
<gene>
    <name evidence="6" type="ORF">GCM10011594_13520</name>
</gene>
<dbReference type="Pfam" id="PF08220">
    <property type="entry name" value="HTH_DeoR"/>
    <property type="match status" value="1"/>
</dbReference>
<proteinExistence type="predicted"/>
<keyword evidence="2" id="KW-0238">DNA-binding</keyword>
<comment type="caution">
    <text evidence="6">The sequence shown here is derived from an EMBL/GenBank/DDBJ whole genome shotgun (WGS) entry which is preliminary data.</text>
</comment>
<dbReference type="Gene3D" id="1.10.10.10">
    <property type="entry name" value="Winged helix-like DNA-binding domain superfamily/Winged helix DNA-binding domain"/>
    <property type="match status" value="1"/>
</dbReference>
<dbReference type="InterPro" id="IPR050313">
    <property type="entry name" value="Carb_Metab_HTH_regulators"/>
</dbReference>
<keyword evidence="1" id="KW-0805">Transcription regulation</keyword>
<dbReference type="PRINTS" id="PR00037">
    <property type="entry name" value="HTHLACR"/>
</dbReference>
<dbReference type="Gene3D" id="3.40.50.1360">
    <property type="match status" value="1"/>
</dbReference>
<evidence type="ECO:0000259" key="5">
    <source>
        <dbReference type="PROSITE" id="PS51000"/>
    </source>
</evidence>
<dbReference type="PROSITE" id="PS51000">
    <property type="entry name" value="HTH_DEOR_2"/>
    <property type="match status" value="1"/>
</dbReference>
<dbReference type="SUPFAM" id="SSF100950">
    <property type="entry name" value="NagB/RpiA/CoA transferase-like"/>
    <property type="match status" value="1"/>
</dbReference>
<evidence type="ECO:0000256" key="1">
    <source>
        <dbReference type="ARBA" id="ARBA00023015"/>
    </source>
</evidence>
<dbReference type="Pfam" id="PF00455">
    <property type="entry name" value="DeoRC"/>
    <property type="match status" value="1"/>
</dbReference>
<dbReference type="Proteomes" id="UP000655208">
    <property type="component" value="Unassembled WGS sequence"/>
</dbReference>
<accession>A0A917WDG4</accession>
<dbReference type="SMART" id="SM00420">
    <property type="entry name" value="HTH_DEOR"/>
    <property type="match status" value="1"/>
</dbReference>
<dbReference type="InterPro" id="IPR037171">
    <property type="entry name" value="NagB/RpiA_transferase-like"/>
</dbReference>
<dbReference type="AlphaFoldDB" id="A0A917WDG4"/>
<evidence type="ECO:0000256" key="3">
    <source>
        <dbReference type="ARBA" id="ARBA00023163"/>
    </source>
</evidence>
<dbReference type="PROSITE" id="PS00894">
    <property type="entry name" value="HTH_DEOR_1"/>
    <property type="match status" value="1"/>
</dbReference>
<protein>
    <submittedName>
        <fullName evidence="6">DeoR family transcriptional regulator</fullName>
    </submittedName>
</protein>
<keyword evidence="7" id="KW-1185">Reference proteome</keyword>
<feature type="domain" description="HTH deoR-type" evidence="5">
    <location>
        <begin position="6"/>
        <end position="61"/>
    </location>
</feature>
<evidence type="ECO:0000313" key="6">
    <source>
        <dbReference type="EMBL" id="GGL95094.1"/>
    </source>
</evidence>
<dbReference type="InterPro" id="IPR018356">
    <property type="entry name" value="Tscrpt_reg_HTH_DeoR_CS"/>
</dbReference>
<dbReference type="InterPro" id="IPR036388">
    <property type="entry name" value="WH-like_DNA-bd_sf"/>
</dbReference>
<dbReference type="InterPro" id="IPR036390">
    <property type="entry name" value="WH_DNA-bd_sf"/>
</dbReference>
<dbReference type="GO" id="GO:0003700">
    <property type="term" value="F:DNA-binding transcription factor activity"/>
    <property type="evidence" value="ECO:0007669"/>
    <property type="project" value="InterPro"/>
</dbReference>
<feature type="region of interest" description="Disordered" evidence="4">
    <location>
        <begin position="261"/>
        <end position="280"/>
    </location>
</feature>
<dbReference type="PANTHER" id="PTHR30363">
    <property type="entry name" value="HTH-TYPE TRANSCRIPTIONAL REGULATOR SRLR-RELATED"/>
    <property type="match status" value="1"/>
</dbReference>
<name>A0A917WDG4_9ACTN</name>
<dbReference type="SMART" id="SM01134">
    <property type="entry name" value="DeoRC"/>
    <property type="match status" value="1"/>
</dbReference>
<evidence type="ECO:0000313" key="7">
    <source>
        <dbReference type="Proteomes" id="UP000655208"/>
    </source>
</evidence>
<dbReference type="InterPro" id="IPR014036">
    <property type="entry name" value="DeoR-like_C"/>
</dbReference>
<evidence type="ECO:0000256" key="4">
    <source>
        <dbReference type="SAM" id="MobiDB-lite"/>
    </source>
</evidence>
<dbReference type="EMBL" id="BMNA01000002">
    <property type="protein sequence ID" value="GGL95094.1"/>
    <property type="molecule type" value="Genomic_DNA"/>
</dbReference>
<dbReference type="InterPro" id="IPR001034">
    <property type="entry name" value="DeoR_HTH"/>
</dbReference>
<keyword evidence="3" id="KW-0804">Transcription</keyword>
<organism evidence="6 7">
    <name type="scientific">Nakamurella endophytica</name>
    <dbReference type="NCBI Taxonomy" id="1748367"/>
    <lineage>
        <taxon>Bacteria</taxon>
        <taxon>Bacillati</taxon>
        <taxon>Actinomycetota</taxon>
        <taxon>Actinomycetes</taxon>
        <taxon>Nakamurellales</taxon>
        <taxon>Nakamurellaceae</taxon>
        <taxon>Nakamurella</taxon>
    </lineage>
</organism>
<sequence>MSSLDEFAREEAILAELHARGRVVVTDLARRFQVSAVTVRKDLDALERRSMLRRVRGGAVSTEPLDEGGFEMRLRQRRGRKIAIARAAADLVQDGDVIALDSSTTCYFLAAEVLDRRNLVVVTNSLRVAMLLAEQSTATVLVPGGVLRRASGSLVGQVGEVLGGRDRLDRGFFGLVSASTSQGLLDSSAEEAQIKARLAGWSTEVYGLFDSSKVRGFGLHPFVGPDRITALFTDVDAPDEFVRGWADAGVPVRRVDPAVARPAGGRPSGPHRLAAAAGIR</sequence>
<dbReference type="PANTHER" id="PTHR30363:SF44">
    <property type="entry name" value="AGA OPERON TRANSCRIPTIONAL REPRESSOR-RELATED"/>
    <property type="match status" value="1"/>
</dbReference>
<evidence type="ECO:0000256" key="2">
    <source>
        <dbReference type="ARBA" id="ARBA00023125"/>
    </source>
</evidence>
<dbReference type="SUPFAM" id="SSF46785">
    <property type="entry name" value="Winged helix' DNA-binding domain"/>
    <property type="match status" value="1"/>
</dbReference>